<feature type="compositionally biased region" description="Polar residues" evidence="1">
    <location>
        <begin position="1"/>
        <end position="10"/>
    </location>
</feature>
<protein>
    <submittedName>
        <fullName evidence="2">Uncharacterized protein</fullName>
    </submittedName>
</protein>
<dbReference type="EMBL" id="KQ979471">
    <property type="protein sequence ID" value="KYN21433.1"/>
    <property type="molecule type" value="Genomic_DNA"/>
</dbReference>
<dbReference type="AlphaFoldDB" id="A0A151J8X0"/>
<reference evidence="2 3" key="1">
    <citation type="submission" date="2015-09" db="EMBL/GenBank/DDBJ databases">
        <title>Trachymyrmex cornetzi WGS genome.</title>
        <authorList>
            <person name="Nygaard S."/>
            <person name="Hu H."/>
            <person name="Boomsma J."/>
            <person name="Zhang G."/>
        </authorList>
    </citation>
    <scope>NUCLEOTIDE SEQUENCE [LARGE SCALE GENOMIC DNA]</scope>
    <source>
        <strain evidence="2">Tcor2-1</strain>
        <tissue evidence="2">Whole body</tissue>
    </source>
</reference>
<dbReference type="Proteomes" id="UP000078492">
    <property type="component" value="Unassembled WGS sequence"/>
</dbReference>
<gene>
    <name evidence="2" type="ORF">ALC57_06207</name>
</gene>
<name>A0A151J8X0_9HYME</name>
<proteinExistence type="predicted"/>
<evidence type="ECO:0000313" key="2">
    <source>
        <dbReference type="EMBL" id="KYN21433.1"/>
    </source>
</evidence>
<evidence type="ECO:0000256" key="1">
    <source>
        <dbReference type="SAM" id="MobiDB-lite"/>
    </source>
</evidence>
<organism evidence="2 3">
    <name type="scientific">Trachymyrmex cornetzi</name>
    <dbReference type="NCBI Taxonomy" id="471704"/>
    <lineage>
        <taxon>Eukaryota</taxon>
        <taxon>Metazoa</taxon>
        <taxon>Ecdysozoa</taxon>
        <taxon>Arthropoda</taxon>
        <taxon>Hexapoda</taxon>
        <taxon>Insecta</taxon>
        <taxon>Pterygota</taxon>
        <taxon>Neoptera</taxon>
        <taxon>Endopterygota</taxon>
        <taxon>Hymenoptera</taxon>
        <taxon>Apocrita</taxon>
        <taxon>Aculeata</taxon>
        <taxon>Formicoidea</taxon>
        <taxon>Formicidae</taxon>
        <taxon>Myrmicinae</taxon>
        <taxon>Trachymyrmex</taxon>
    </lineage>
</organism>
<evidence type="ECO:0000313" key="3">
    <source>
        <dbReference type="Proteomes" id="UP000078492"/>
    </source>
</evidence>
<feature type="region of interest" description="Disordered" evidence="1">
    <location>
        <begin position="1"/>
        <end position="23"/>
    </location>
</feature>
<keyword evidence="3" id="KW-1185">Reference proteome</keyword>
<sequence length="83" mass="9207">MSLEDSSSSLLPGAHETRNAANVYRPARRRRLCATPNTGNHSGQPVWGYVCIFRLMQWPLPPGELYENSGKCSADSQFALVIE</sequence>
<accession>A0A151J8X0</accession>